<reference evidence="1 2" key="1">
    <citation type="submission" date="2024-07" db="EMBL/GenBank/DDBJ databases">
        <title>Molecular mechanisms and environmental adaptations of flagellar loss and biofilm growth of Rhodanobacter under environmental stress.</title>
        <authorList>
            <person name="Chen M."/>
        </authorList>
    </citation>
    <scope>NUCLEOTIDE SEQUENCE [LARGE SCALE GENOMIC DNA]</scope>
    <source>
        <strain evidence="1 2">RS22</strain>
    </source>
</reference>
<sequence length="97" mass="11212">MQYMAEAVLIVHSKALHGRWIVQRKIWALPEAGAERPHGLKYSLFCGDAEHCLVRYDNEAGKGDHRHYGDREEPYAFTTLEVLLEDFQADVIRLTQE</sequence>
<dbReference type="Proteomes" id="UP001562159">
    <property type="component" value="Unassembled WGS sequence"/>
</dbReference>
<evidence type="ECO:0000313" key="2">
    <source>
        <dbReference type="Proteomes" id="UP001562159"/>
    </source>
</evidence>
<evidence type="ECO:0000313" key="1">
    <source>
        <dbReference type="EMBL" id="MEY2183414.1"/>
    </source>
</evidence>
<dbReference type="EMBL" id="JBGBPY010000001">
    <property type="protein sequence ID" value="MEY2183414.1"/>
    <property type="molecule type" value="Genomic_DNA"/>
</dbReference>
<name>A0ABV4AVK9_9GAMM</name>
<accession>A0ABV4AVK9</accession>
<protein>
    <submittedName>
        <fullName evidence="1">DUF6516 family protein</fullName>
    </submittedName>
</protein>
<gene>
    <name evidence="1" type="ORF">AB7878_13405</name>
</gene>
<organism evidence="1 2">
    <name type="scientific">Rhodanobacter humi</name>
    <dbReference type="NCBI Taxonomy" id="1888173"/>
    <lineage>
        <taxon>Bacteria</taxon>
        <taxon>Pseudomonadati</taxon>
        <taxon>Pseudomonadota</taxon>
        <taxon>Gammaproteobacteria</taxon>
        <taxon>Lysobacterales</taxon>
        <taxon>Rhodanobacteraceae</taxon>
        <taxon>Rhodanobacter</taxon>
    </lineage>
</organism>
<dbReference type="Pfam" id="PF20126">
    <property type="entry name" value="TumE"/>
    <property type="match status" value="1"/>
</dbReference>
<comment type="caution">
    <text evidence="1">The sequence shown here is derived from an EMBL/GenBank/DDBJ whole genome shotgun (WGS) entry which is preliminary data.</text>
</comment>
<keyword evidence="2" id="KW-1185">Reference proteome</keyword>
<proteinExistence type="predicted"/>
<dbReference type="InterPro" id="IPR045397">
    <property type="entry name" value="TumE-like"/>
</dbReference>